<dbReference type="HOGENOM" id="CLU_855606_0_0_1"/>
<name>A0A0C9T4G4_PLICR</name>
<accession>A0A0C9T4G4</accession>
<dbReference type="PROSITE" id="PS00109">
    <property type="entry name" value="PROTEIN_KINASE_TYR"/>
    <property type="match status" value="1"/>
</dbReference>
<dbReference type="InterPro" id="IPR011009">
    <property type="entry name" value="Kinase-like_dom_sf"/>
</dbReference>
<dbReference type="GO" id="GO:0004672">
    <property type="term" value="F:protein kinase activity"/>
    <property type="evidence" value="ECO:0007669"/>
    <property type="project" value="InterPro"/>
</dbReference>
<organism evidence="1 2">
    <name type="scientific">Plicaturopsis crispa FD-325 SS-3</name>
    <dbReference type="NCBI Taxonomy" id="944288"/>
    <lineage>
        <taxon>Eukaryota</taxon>
        <taxon>Fungi</taxon>
        <taxon>Dikarya</taxon>
        <taxon>Basidiomycota</taxon>
        <taxon>Agaricomycotina</taxon>
        <taxon>Agaricomycetes</taxon>
        <taxon>Agaricomycetidae</taxon>
        <taxon>Amylocorticiales</taxon>
        <taxon>Amylocorticiaceae</taxon>
        <taxon>Plicatura</taxon>
        <taxon>Plicaturopsis crispa</taxon>
    </lineage>
</organism>
<dbReference type="InterPro" id="IPR008266">
    <property type="entry name" value="Tyr_kinase_AS"/>
</dbReference>
<dbReference type="OrthoDB" id="3138711at2759"/>
<dbReference type="Proteomes" id="UP000053263">
    <property type="component" value="Unassembled WGS sequence"/>
</dbReference>
<sequence>MEDHPSTTMEDDPEFHLSSYGNTRAYVSQLQSLRDAALDHPLVAGTAFTLVLRPVVSHAHGRPLPRFAARLPKVCEVVLERALQTGCDKRSQVWVACVRDSALPDEELGRIIVKIIQPSLLPHPDPSSFGQMDWVSPKGLACTEDWTYGELQSIQGREIPYYYGMQTVVVPSGETAWILAIEYVEGQTIPQWFNSTHEQDPYGNLVPKDLTPEMFDRLKMILVSSLESITAIHTLGVFHGDVSGRNMLLSATFPDGPRIVFVDLAQAVPLAALPRTGGDQLLEACVESSVCCGEHWDVVREWAEEGPLPGGLKFPAH</sequence>
<reference evidence="1 2" key="1">
    <citation type="submission" date="2014-06" db="EMBL/GenBank/DDBJ databases">
        <title>Evolutionary Origins and Diversification of the Mycorrhizal Mutualists.</title>
        <authorList>
            <consortium name="DOE Joint Genome Institute"/>
            <consortium name="Mycorrhizal Genomics Consortium"/>
            <person name="Kohler A."/>
            <person name="Kuo A."/>
            <person name="Nagy L.G."/>
            <person name="Floudas D."/>
            <person name="Copeland A."/>
            <person name="Barry K.W."/>
            <person name="Cichocki N."/>
            <person name="Veneault-Fourrey C."/>
            <person name="LaButti K."/>
            <person name="Lindquist E.A."/>
            <person name="Lipzen A."/>
            <person name="Lundell T."/>
            <person name="Morin E."/>
            <person name="Murat C."/>
            <person name="Riley R."/>
            <person name="Ohm R."/>
            <person name="Sun H."/>
            <person name="Tunlid A."/>
            <person name="Henrissat B."/>
            <person name="Grigoriev I.V."/>
            <person name="Hibbett D.S."/>
            <person name="Martin F."/>
        </authorList>
    </citation>
    <scope>NUCLEOTIDE SEQUENCE [LARGE SCALE GENOMIC DNA]</scope>
    <source>
        <strain evidence="1 2">FD-325 SS-3</strain>
    </source>
</reference>
<dbReference type="AlphaFoldDB" id="A0A0C9T4G4"/>
<keyword evidence="2" id="KW-1185">Reference proteome</keyword>
<dbReference type="EMBL" id="KN832572">
    <property type="protein sequence ID" value="KII84189.1"/>
    <property type="molecule type" value="Genomic_DNA"/>
</dbReference>
<gene>
    <name evidence="1" type="ORF">PLICRDRAFT_373417</name>
</gene>
<evidence type="ECO:0000313" key="2">
    <source>
        <dbReference type="Proteomes" id="UP000053263"/>
    </source>
</evidence>
<dbReference type="SUPFAM" id="SSF56112">
    <property type="entry name" value="Protein kinase-like (PK-like)"/>
    <property type="match status" value="1"/>
</dbReference>
<protein>
    <submittedName>
        <fullName evidence="1">Uncharacterized protein</fullName>
    </submittedName>
</protein>
<evidence type="ECO:0000313" key="1">
    <source>
        <dbReference type="EMBL" id="KII84189.1"/>
    </source>
</evidence>
<proteinExistence type="predicted"/>